<keyword evidence="1" id="KW-0472">Membrane</keyword>
<protein>
    <submittedName>
        <fullName evidence="2">Uncharacterized protein</fullName>
    </submittedName>
</protein>
<accession>A0A645ACK1</accession>
<gene>
    <name evidence="2" type="ORF">SDC9_97681</name>
</gene>
<name>A0A645ACK1_9ZZZZ</name>
<keyword evidence="1" id="KW-0812">Transmembrane</keyword>
<proteinExistence type="predicted"/>
<feature type="transmembrane region" description="Helical" evidence="1">
    <location>
        <begin position="6"/>
        <end position="35"/>
    </location>
</feature>
<comment type="caution">
    <text evidence="2">The sequence shown here is derived from an EMBL/GenBank/DDBJ whole genome shotgun (WGS) entry which is preliminary data.</text>
</comment>
<organism evidence="2">
    <name type="scientific">bioreactor metagenome</name>
    <dbReference type="NCBI Taxonomy" id="1076179"/>
    <lineage>
        <taxon>unclassified sequences</taxon>
        <taxon>metagenomes</taxon>
        <taxon>ecological metagenomes</taxon>
    </lineage>
</organism>
<keyword evidence="1" id="KW-1133">Transmembrane helix</keyword>
<dbReference type="EMBL" id="VSSQ01013188">
    <property type="protein sequence ID" value="MPM50935.1"/>
    <property type="molecule type" value="Genomic_DNA"/>
</dbReference>
<evidence type="ECO:0000256" key="1">
    <source>
        <dbReference type="SAM" id="Phobius"/>
    </source>
</evidence>
<dbReference type="AlphaFoldDB" id="A0A645ACK1"/>
<sequence length="48" mass="5354">MLWIGLVITFFLLSEIKLILMLSIIGSLVTIHIVTIKPKGLEQTKNAC</sequence>
<evidence type="ECO:0000313" key="2">
    <source>
        <dbReference type="EMBL" id="MPM50935.1"/>
    </source>
</evidence>
<reference evidence="2" key="1">
    <citation type="submission" date="2019-08" db="EMBL/GenBank/DDBJ databases">
        <authorList>
            <person name="Kucharzyk K."/>
            <person name="Murdoch R.W."/>
            <person name="Higgins S."/>
            <person name="Loffler F."/>
        </authorList>
    </citation>
    <scope>NUCLEOTIDE SEQUENCE</scope>
</reference>